<keyword evidence="5" id="KW-0408">Iron</keyword>
<evidence type="ECO:0000256" key="7">
    <source>
        <dbReference type="ARBA" id="ARBA00023027"/>
    </source>
</evidence>
<evidence type="ECO:0000256" key="1">
    <source>
        <dbReference type="ARBA" id="ARBA00010643"/>
    </source>
</evidence>
<dbReference type="GO" id="GO:0098662">
    <property type="term" value="P:inorganic cation transmembrane transport"/>
    <property type="evidence" value="ECO:0007669"/>
    <property type="project" value="UniProtKB-ARBA"/>
</dbReference>
<keyword evidence="6" id="KW-0411">Iron-sulfur</keyword>
<dbReference type="FunFam" id="3.40.30.10:FF:000022">
    <property type="entry name" value="NADH dehydrogenase flavoprotein 2, mitochondrial"/>
    <property type="match status" value="1"/>
</dbReference>
<dbReference type="EMBL" id="CP123384">
    <property type="protein sequence ID" value="XCC93774.1"/>
    <property type="molecule type" value="Genomic_DNA"/>
</dbReference>
<dbReference type="Gene3D" id="1.10.150.20">
    <property type="entry name" value="5' to 3' exonuclease, C-terminal subdomain"/>
    <property type="match status" value="1"/>
</dbReference>
<dbReference type="FunFam" id="1.10.10.1590:FF:000001">
    <property type="entry name" value="NADH-quinone oxidoreductase subunit E"/>
    <property type="match status" value="1"/>
</dbReference>
<evidence type="ECO:0000256" key="6">
    <source>
        <dbReference type="ARBA" id="ARBA00023014"/>
    </source>
</evidence>
<dbReference type="GO" id="GO:0022890">
    <property type="term" value="F:inorganic cation transmembrane transporter activity"/>
    <property type="evidence" value="ECO:0007669"/>
    <property type="project" value="UniProtKB-ARBA"/>
</dbReference>
<dbReference type="NCBIfam" id="NF005724">
    <property type="entry name" value="PRK07539.1-4"/>
    <property type="match status" value="1"/>
</dbReference>
<dbReference type="GO" id="GO:0050136">
    <property type="term" value="F:NADH dehydrogenase (quinone) (non-electrogenic) activity"/>
    <property type="evidence" value="ECO:0007669"/>
    <property type="project" value="UniProtKB-EC"/>
</dbReference>
<organism evidence="11">
    <name type="scientific">Alloyangia sp. H15</name>
    <dbReference type="NCBI Taxonomy" id="3029062"/>
    <lineage>
        <taxon>Bacteria</taxon>
        <taxon>Pseudomonadati</taxon>
        <taxon>Pseudomonadota</taxon>
        <taxon>Alphaproteobacteria</taxon>
        <taxon>Rhodobacterales</taxon>
        <taxon>Roseobacteraceae</taxon>
        <taxon>Alloyangia</taxon>
    </lineage>
</organism>
<keyword evidence="2" id="KW-0001">2Fe-2S</keyword>
<evidence type="ECO:0000256" key="2">
    <source>
        <dbReference type="ARBA" id="ARBA00022714"/>
    </source>
</evidence>
<accession>A0AAU8AH14</accession>
<evidence type="ECO:0000313" key="11">
    <source>
        <dbReference type="EMBL" id="XCC93774.1"/>
    </source>
</evidence>
<dbReference type="GO" id="GO:0098796">
    <property type="term" value="C:membrane protein complex"/>
    <property type="evidence" value="ECO:0007669"/>
    <property type="project" value="UniProtKB-ARBA"/>
</dbReference>
<dbReference type="PANTHER" id="PTHR10371">
    <property type="entry name" value="NADH DEHYDROGENASE UBIQUINONE FLAVOPROTEIN 2, MITOCHONDRIAL"/>
    <property type="match status" value="1"/>
</dbReference>
<dbReference type="InterPro" id="IPR036249">
    <property type="entry name" value="Thioredoxin-like_sf"/>
</dbReference>
<dbReference type="GO" id="GO:0046872">
    <property type="term" value="F:metal ion binding"/>
    <property type="evidence" value="ECO:0007669"/>
    <property type="project" value="UniProtKB-KW"/>
</dbReference>
<dbReference type="Gene3D" id="1.10.10.1590">
    <property type="entry name" value="NADH-quinone oxidoreductase subunit E"/>
    <property type="match status" value="1"/>
</dbReference>
<dbReference type="Gene3D" id="3.40.30.10">
    <property type="entry name" value="Glutaredoxin"/>
    <property type="match status" value="1"/>
</dbReference>
<proteinExistence type="inferred from homology"/>
<feature type="compositionally biased region" description="Basic and acidic residues" evidence="10">
    <location>
        <begin position="232"/>
        <end position="249"/>
    </location>
</feature>
<dbReference type="CDD" id="cd03064">
    <property type="entry name" value="TRX_Fd_NuoE"/>
    <property type="match status" value="1"/>
</dbReference>
<dbReference type="PANTHER" id="PTHR10371:SF3">
    <property type="entry name" value="NADH DEHYDROGENASE [UBIQUINONE] FLAVOPROTEIN 2, MITOCHONDRIAL"/>
    <property type="match status" value="1"/>
</dbReference>
<dbReference type="RefSeq" id="WP_353472594.1">
    <property type="nucleotide sequence ID" value="NZ_CP123384.1"/>
</dbReference>
<dbReference type="GO" id="GO:1902494">
    <property type="term" value="C:catalytic complex"/>
    <property type="evidence" value="ECO:0007669"/>
    <property type="project" value="UniProtKB-ARBA"/>
</dbReference>
<dbReference type="Pfam" id="PF01257">
    <property type="entry name" value="2Fe-2S_thioredx"/>
    <property type="match status" value="1"/>
</dbReference>
<name>A0AAU8AH14_9RHOB</name>
<dbReference type="GO" id="GO:0031967">
    <property type="term" value="C:organelle envelope"/>
    <property type="evidence" value="ECO:0007669"/>
    <property type="project" value="UniProtKB-ARBA"/>
</dbReference>
<keyword evidence="11" id="KW-0560">Oxidoreductase</keyword>
<comment type="cofactor">
    <cofactor evidence="8">
        <name>[2Fe-2S] cluster</name>
        <dbReference type="ChEBI" id="CHEBI:190135"/>
    </cofactor>
</comment>
<evidence type="ECO:0000256" key="3">
    <source>
        <dbReference type="ARBA" id="ARBA00022723"/>
    </source>
</evidence>
<evidence type="ECO:0000256" key="8">
    <source>
        <dbReference type="ARBA" id="ARBA00034078"/>
    </source>
</evidence>
<dbReference type="GO" id="GO:0022804">
    <property type="term" value="F:active transmembrane transporter activity"/>
    <property type="evidence" value="ECO:0007669"/>
    <property type="project" value="UniProtKB-ARBA"/>
</dbReference>
<comment type="catalytic activity">
    <reaction evidence="9">
        <text>a quinone + NADH + 5 H(+)(in) = a quinol + NAD(+) + 4 H(+)(out)</text>
        <dbReference type="Rhea" id="RHEA:57888"/>
        <dbReference type="ChEBI" id="CHEBI:15378"/>
        <dbReference type="ChEBI" id="CHEBI:24646"/>
        <dbReference type="ChEBI" id="CHEBI:57540"/>
        <dbReference type="ChEBI" id="CHEBI:57945"/>
        <dbReference type="ChEBI" id="CHEBI:132124"/>
    </reaction>
</comment>
<dbReference type="InterPro" id="IPR002023">
    <property type="entry name" value="NuoE-like"/>
</dbReference>
<dbReference type="GO" id="GO:0051537">
    <property type="term" value="F:2 iron, 2 sulfur cluster binding"/>
    <property type="evidence" value="ECO:0007669"/>
    <property type="project" value="UniProtKB-KW"/>
</dbReference>
<keyword evidence="3" id="KW-0479">Metal-binding</keyword>
<evidence type="ECO:0000256" key="9">
    <source>
        <dbReference type="ARBA" id="ARBA00047712"/>
    </source>
</evidence>
<dbReference type="PROSITE" id="PS01099">
    <property type="entry name" value="COMPLEX1_24K"/>
    <property type="match status" value="1"/>
</dbReference>
<dbReference type="InterPro" id="IPR041921">
    <property type="entry name" value="NuoE_N"/>
</dbReference>
<evidence type="ECO:0000256" key="4">
    <source>
        <dbReference type="ARBA" id="ARBA00022967"/>
    </source>
</evidence>
<dbReference type="GO" id="GO:0031090">
    <property type="term" value="C:organelle membrane"/>
    <property type="evidence" value="ECO:0007669"/>
    <property type="project" value="UniProtKB-ARBA"/>
</dbReference>
<protein>
    <submittedName>
        <fullName evidence="11">NADH-quinone oxidoreductase subunit E</fullName>
        <ecNumber evidence="11">1.6.5.9</ecNumber>
    </submittedName>
</protein>
<dbReference type="NCBIfam" id="NF009040">
    <property type="entry name" value="PRK12373.1"/>
    <property type="match status" value="1"/>
</dbReference>
<sequence>MLRRLHHEQPESFAFTPANMDWAEAQISKYPEGRQASAIIPLLWRAQEQEGWLTRPAIEYVADMLGMAHIRALEVATFYFMFQLQPVGSVAHVQICGTTSCMICGAGELMEVCKAKIAGKPHEVSADGKFSWEEVECLGACSNAPMAQIGKDYYEDLTGEKLAEILDAMAAGNVPVPGPQNGRFAAEPLGGPVVLTEGVGEREALNASVALATSIGDTVKRIDGTEVPLRAPWRDRSSEKGDAAPDTHAPKLSKGAPVDETGIDKREAPVKSAAAVKSEPVATGGRKPETLSAPLEGGADNLKMIKGVGPKLEQLLHGLGFFHFAQIASWTEDELAWVDANLEGFKGRASRDEWVAQARTLAEGGETEFSARVEKGEVYDED</sequence>
<dbReference type="EC" id="1.6.5.9" evidence="11"/>
<dbReference type="NCBIfam" id="TIGR01958">
    <property type="entry name" value="nuoE_fam"/>
    <property type="match status" value="1"/>
</dbReference>
<dbReference type="SUPFAM" id="SSF52833">
    <property type="entry name" value="Thioredoxin-like"/>
    <property type="match status" value="1"/>
</dbReference>
<gene>
    <name evidence="11" type="ORF">PVT71_00795</name>
</gene>
<evidence type="ECO:0000256" key="5">
    <source>
        <dbReference type="ARBA" id="ARBA00023004"/>
    </source>
</evidence>
<dbReference type="AlphaFoldDB" id="A0AAU8AH14"/>
<dbReference type="GO" id="GO:0008324">
    <property type="term" value="F:monoatomic cation transmembrane transporter activity"/>
    <property type="evidence" value="ECO:0007669"/>
    <property type="project" value="UniProtKB-ARBA"/>
</dbReference>
<reference evidence="11" key="1">
    <citation type="submission" date="2023-02" db="EMBL/GenBank/DDBJ databases">
        <title>Description and genomic characterization of Salipiger bruguierae sp. nov., isolated from the sediment of mangrove plant Bruguiera sexangula.</title>
        <authorList>
            <person name="Long M."/>
        </authorList>
    </citation>
    <scope>NUCLEOTIDE SEQUENCE</scope>
    <source>
        <strain evidence="11">H15</strain>
    </source>
</reference>
<keyword evidence="4" id="KW-1278">Translocase</keyword>
<comment type="similarity">
    <text evidence="1">Belongs to the complex I 24 kDa subunit family.</text>
</comment>
<dbReference type="InterPro" id="IPR042128">
    <property type="entry name" value="NuoE_dom"/>
</dbReference>
<keyword evidence="7" id="KW-0520">NAD</keyword>
<evidence type="ECO:0000256" key="10">
    <source>
        <dbReference type="SAM" id="MobiDB-lite"/>
    </source>
</evidence>
<feature type="region of interest" description="Disordered" evidence="10">
    <location>
        <begin position="226"/>
        <end position="290"/>
    </location>
</feature>